<name>A0A6N1MLT7_ACILW</name>
<feature type="domain" description="AMP-dependent synthetase/ligase" evidence="3">
    <location>
        <begin position="31"/>
        <end position="407"/>
    </location>
</feature>
<dbReference type="AlphaFoldDB" id="A0A6N1MLT7"/>
<protein>
    <submittedName>
        <fullName evidence="5">Cyclohexanecarboxylate-CoA ligase</fullName>
    </submittedName>
</protein>
<dbReference type="InterPro" id="IPR042099">
    <property type="entry name" value="ANL_N_sf"/>
</dbReference>
<accession>A0A6N1MLT7</accession>
<dbReference type="GO" id="GO:0031956">
    <property type="term" value="F:medium-chain fatty acid-CoA ligase activity"/>
    <property type="evidence" value="ECO:0007669"/>
    <property type="project" value="TreeGrafter"/>
</dbReference>
<feature type="domain" description="AMP-binding enzyme C-terminal" evidence="4">
    <location>
        <begin position="456"/>
        <end position="533"/>
    </location>
</feature>
<evidence type="ECO:0000259" key="3">
    <source>
        <dbReference type="Pfam" id="PF00501"/>
    </source>
</evidence>
<proteinExistence type="inferred from homology"/>
<evidence type="ECO:0000313" key="5">
    <source>
        <dbReference type="EMBL" id="QKU21604.1"/>
    </source>
</evidence>
<dbReference type="PROSITE" id="PS00455">
    <property type="entry name" value="AMP_BINDING"/>
    <property type="match status" value="1"/>
</dbReference>
<dbReference type="Gene3D" id="3.30.300.30">
    <property type="match status" value="1"/>
</dbReference>
<dbReference type="PANTHER" id="PTHR43201:SF5">
    <property type="entry name" value="MEDIUM-CHAIN ACYL-COA LIGASE ACSF2, MITOCHONDRIAL"/>
    <property type="match status" value="1"/>
</dbReference>
<evidence type="ECO:0000259" key="4">
    <source>
        <dbReference type="Pfam" id="PF13193"/>
    </source>
</evidence>
<dbReference type="InterPro" id="IPR017621">
    <property type="entry name" value="Cyclohxane-COOH-CoA_Ligase"/>
</dbReference>
<dbReference type="RefSeq" id="WP_005100371.1">
    <property type="nucleotide sequence ID" value="NZ_CP054803.1"/>
</dbReference>
<dbReference type="InterPro" id="IPR025110">
    <property type="entry name" value="AMP-bd_C"/>
</dbReference>
<comment type="similarity">
    <text evidence="1">Belongs to the ATP-dependent AMP-binding enzyme family.</text>
</comment>
<gene>
    <name evidence="5" type="primary">aliA</name>
    <name evidence="5" type="ORF">FOB19_09390</name>
</gene>
<dbReference type="InterPro" id="IPR020845">
    <property type="entry name" value="AMP-binding_CS"/>
</dbReference>
<dbReference type="SUPFAM" id="SSF56801">
    <property type="entry name" value="Acetyl-CoA synthetase-like"/>
    <property type="match status" value="1"/>
</dbReference>
<dbReference type="GO" id="GO:0006631">
    <property type="term" value="P:fatty acid metabolic process"/>
    <property type="evidence" value="ECO:0007669"/>
    <property type="project" value="TreeGrafter"/>
</dbReference>
<dbReference type="PANTHER" id="PTHR43201">
    <property type="entry name" value="ACYL-COA SYNTHETASE"/>
    <property type="match status" value="1"/>
</dbReference>
<dbReference type="Pfam" id="PF00501">
    <property type="entry name" value="AMP-binding"/>
    <property type="match status" value="1"/>
</dbReference>
<reference evidence="5 6" key="1">
    <citation type="submission" date="2019-11" db="EMBL/GenBank/DDBJ databases">
        <title>FDA dAtabase for Regulatory Grade micrObial Sequences (FDA-ARGOS): Supporting development and validation of Infectious Disease Dx tests.</title>
        <authorList>
            <person name="Patel R."/>
            <person name="Rucinski S."/>
            <person name="Tallon L."/>
            <person name="Sadzewicz L."/>
            <person name="Vavikolanu K."/>
            <person name="Mehta A."/>
            <person name="Aluvathingal J."/>
            <person name="Nadendla S."/>
            <person name="Nandy P."/>
            <person name="Geyer C."/>
            <person name="Yan Y."/>
            <person name="Sichtig H."/>
        </authorList>
    </citation>
    <scope>NUCLEOTIDE SEQUENCE [LARGE SCALE GENOMIC DNA]</scope>
    <source>
        <strain evidence="5 6">FDAARGOS_557</strain>
    </source>
</reference>
<organism evidence="5 6">
    <name type="scientific">Acinetobacter lwoffii</name>
    <dbReference type="NCBI Taxonomy" id="28090"/>
    <lineage>
        <taxon>Bacteria</taxon>
        <taxon>Pseudomonadati</taxon>
        <taxon>Pseudomonadota</taxon>
        <taxon>Gammaproteobacteria</taxon>
        <taxon>Moraxellales</taxon>
        <taxon>Moraxellaceae</taxon>
        <taxon>Acinetobacter</taxon>
    </lineage>
</organism>
<dbReference type="Pfam" id="PF13193">
    <property type="entry name" value="AMP-binding_C"/>
    <property type="match status" value="1"/>
</dbReference>
<evidence type="ECO:0000256" key="1">
    <source>
        <dbReference type="ARBA" id="ARBA00006432"/>
    </source>
</evidence>
<dbReference type="Proteomes" id="UP000509126">
    <property type="component" value="Chromosome"/>
</dbReference>
<dbReference type="Gene3D" id="3.40.50.12780">
    <property type="entry name" value="N-terminal domain of ligase-like"/>
    <property type="match status" value="1"/>
</dbReference>
<evidence type="ECO:0000313" key="6">
    <source>
        <dbReference type="Proteomes" id="UP000509126"/>
    </source>
</evidence>
<dbReference type="EMBL" id="CP054803">
    <property type="protein sequence ID" value="QKU21604.1"/>
    <property type="molecule type" value="Genomic_DNA"/>
</dbReference>
<evidence type="ECO:0000256" key="2">
    <source>
        <dbReference type="ARBA" id="ARBA00022598"/>
    </source>
</evidence>
<dbReference type="InterPro" id="IPR000873">
    <property type="entry name" value="AMP-dep_synth/lig_dom"/>
</dbReference>
<dbReference type="InterPro" id="IPR045851">
    <property type="entry name" value="AMP-bd_C_sf"/>
</dbReference>
<dbReference type="NCBIfam" id="TIGR03208">
    <property type="entry name" value="cyc_hxne_CoA_lg"/>
    <property type="match status" value="1"/>
</dbReference>
<keyword evidence="2 5" id="KW-0436">Ligase</keyword>
<sequence>MDFDAVLIPARKQAMLKQGYWLNQTILDFLRSAVEKNPDKTALVSVKVENQTEQTFSYQQLWDMTNKIALGLKQLGVEKNDVVSCQLPNWWEFTLLYLACSRMGAVLNPLMSIFRERELEFMLKHGESKVFVVPKTFRNFNHEQLANQLQNKLDSLKHVVVVNGEGENNFDHLLLNHGLEQDASAVAELDSLESGPDDITQLIFTSGTTGEPKGVMHTANTLFSNIVPYAERLHLTENDVVLMASPMAHQTGFMYGLMMPIQLNTKVVLQDVWDVAKAVDLIHQHQVNFTMASTPFLNDLSNTVAEQHDKVDSLKIFLCAGAPIPGPLVQKARETLGVKVISAWGMTECGAVTLTLPEDEDERSFNTDGIALLGVEIKIVNKKGQTKAVNESGRLMIRTCSNFGGYLKRPHLNDTDAEGWFDTGDIAYQDEHGYIRICGRKKDVIIRGGENIPVAEIESLLYKHPNIATVALVAYADERMGERACAIIKLKDQTKPLSFNELVDFLKTHNLAMQYLPERLEIWEDIPMTPSGKIQKFKLRELLAQHIASTAVEAN</sequence>